<dbReference type="EMBL" id="JBHSRF010000007">
    <property type="protein sequence ID" value="MFC6080890.1"/>
    <property type="molecule type" value="Genomic_DNA"/>
</dbReference>
<evidence type="ECO:0000313" key="3">
    <source>
        <dbReference type="EMBL" id="MFC6080890.1"/>
    </source>
</evidence>
<reference evidence="4" key="1">
    <citation type="journal article" date="2019" name="Int. J. Syst. Evol. Microbiol.">
        <title>The Global Catalogue of Microorganisms (GCM) 10K type strain sequencing project: providing services to taxonomists for standard genome sequencing and annotation.</title>
        <authorList>
            <consortium name="The Broad Institute Genomics Platform"/>
            <consortium name="The Broad Institute Genome Sequencing Center for Infectious Disease"/>
            <person name="Wu L."/>
            <person name="Ma J."/>
        </authorList>
    </citation>
    <scope>NUCLEOTIDE SEQUENCE [LARGE SCALE GENOMIC DNA]</scope>
    <source>
        <strain evidence="4">JCM 30346</strain>
    </source>
</reference>
<organism evidence="3 4">
    <name type="scientific">Sphaerisporangium aureirubrum</name>
    <dbReference type="NCBI Taxonomy" id="1544736"/>
    <lineage>
        <taxon>Bacteria</taxon>
        <taxon>Bacillati</taxon>
        <taxon>Actinomycetota</taxon>
        <taxon>Actinomycetes</taxon>
        <taxon>Streptosporangiales</taxon>
        <taxon>Streptosporangiaceae</taxon>
        <taxon>Sphaerisporangium</taxon>
    </lineage>
</organism>
<feature type="region of interest" description="Disordered" evidence="1">
    <location>
        <begin position="165"/>
        <end position="189"/>
    </location>
</feature>
<gene>
    <name evidence="3" type="ORF">ACFP1K_06935</name>
</gene>
<dbReference type="InterPro" id="IPR002145">
    <property type="entry name" value="CopG"/>
</dbReference>
<proteinExistence type="predicted"/>
<dbReference type="Pfam" id="PF01402">
    <property type="entry name" value="RHH_1"/>
    <property type="match status" value="1"/>
</dbReference>
<protein>
    <submittedName>
        <fullName evidence="3">Ribbon-helix-helix domain-containing protein</fullName>
    </submittedName>
</protein>
<feature type="domain" description="Ribbon-helix-helix protein CopG" evidence="2">
    <location>
        <begin position="15"/>
        <end position="51"/>
    </location>
</feature>
<dbReference type="RefSeq" id="WP_380748146.1">
    <property type="nucleotide sequence ID" value="NZ_JBHSRF010000007.1"/>
</dbReference>
<keyword evidence="4" id="KW-1185">Reference proteome</keyword>
<dbReference type="Proteomes" id="UP001596137">
    <property type="component" value="Unassembled WGS sequence"/>
</dbReference>
<name>A0ABW1NC51_9ACTN</name>
<accession>A0ABW1NC51</accession>
<comment type="caution">
    <text evidence="3">The sequence shown here is derived from an EMBL/GenBank/DDBJ whole genome shotgun (WGS) entry which is preliminary data.</text>
</comment>
<sequence>MAEQKGGRPKIGTPVTITVPEETRNLVDGIAAARGTTRSAILRELVINAVDDTPRPADLRTQEQVAPIAATLVQWIGADPRDGEQVRERFLLFRKCVNSGGTGMINLIETAWGSLYLSGTRDLEPPDANVLRRLEEPGEWQLRGVHLWVAVFNGLMVRQIHPAPGHVADEDQDDDPSAAPPEGEDHLYG</sequence>
<dbReference type="CDD" id="cd21631">
    <property type="entry name" value="RHH_CopG_NikR-like"/>
    <property type="match status" value="1"/>
</dbReference>
<evidence type="ECO:0000256" key="1">
    <source>
        <dbReference type="SAM" id="MobiDB-lite"/>
    </source>
</evidence>
<evidence type="ECO:0000313" key="4">
    <source>
        <dbReference type="Proteomes" id="UP001596137"/>
    </source>
</evidence>
<evidence type="ECO:0000259" key="2">
    <source>
        <dbReference type="Pfam" id="PF01402"/>
    </source>
</evidence>